<dbReference type="PANTHER" id="PTHR27000:SF777">
    <property type="entry name" value="PROTEIN KINASE DOMAIN-CONTAINING PROTEIN"/>
    <property type="match status" value="1"/>
</dbReference>
<keyword evidence="10" id="KW-0418">Kinase</keyword>
<accession>A0ABU6T7T3</accession>
<dbReference type="InterPro" id="IPR011009">
    <property type="entry name" value="Kinase-like_dom_sf"/>
</dbReference>
<evidence type="ECO:0000256" key="12">
    <source>
        <dbReference type="ARBA" id="ARBA00022989"/>
    </source>
</evidence>
<protein>
    <recommendedName>
        <fullName evidence="19">Protein kinase domain-containing protein</fullName>
    </recommendedName>
</protein>
<dbReference type="InterPro" id="IPR013210">
    <property type="entry name" value="LRR_N_plant-typ"/>
</dbReference>
<gene>
    <name evidence="20" type="ORF">PIB30_018615</name>
</gene>
<dbReference type="InterPro" id="IPR000719">
    <property type="entry name" value="Prot_kinase_dom"/>
</dbReference>
<evidence type="ECO:0000256" key="5">
    <source>
        <dbReference type="ARBA" id="ARBA00022679"/>
    </source>
</evidence>
<comment type="similarity">
    <text evidence="3">Belongs to the protein kinase superfamily. Ser/Thr protein kinase family.</text>
</comment>
<comment type="caution">
    <text evidence="20">The sequence shown here is derived from an EMBL/GenBank/DDBJ whole genome shotgun (WGS) entry which is preliminary data.</text>
</comment>
<dbReference type="Gene3D" id="1.10.510.10">
    <property type="entry name" value="Transferase(Phosphotransferase) domain 1"/>
    <property type="match status" value="1"/>
</dbReference>
<evidence type="ECO:0000256" key="17">
    <source>
        <dbReference type="SAM" id="Phobius"/>
    </source>
</evidence>
<keyword evidence="7 18" id="KW-0732">Signal</keyword>
<dbReference type="Gene3D" id="3.30.200.20">
    <property type="entry name" value="Phosphorylase Kinase, domain 1"/>
    <property type="match status" value="1"/>
</dbReference>
<dbReference type="InterPro" id="IPR001611">
    <property type="entry name" value="Leu-rich_rpt"/>
</dbReference>
<evidence type="ECO:0000256" key="4">
    <source>
        <dbReference type="ARBA" id="ARBA00022614"/>
    </source>
</evidence>
<evidence type="ECO:0000256" key="13">
    <source>
        <dbReference type="ARBA" id="ARBA00023136"/>
    </source>
</evidence>
<evidence type="ECO:0000256" key="1">
    <source>
        <dbReference type="ARBA" id="ARBA00004162"/>
    </source>
</evidence>
<proteinExistence type="inferred from homology"/>
<evidence type="ECO:0000256" key="2">
    <source>
        <dbReference type="ARBA" id="ARBA00004479"/>
    </source>
</evidence>
<dbReference type="PANTHER" id="PTHR27000">
    <property type="entry name" value="LEUCINE-RICH REPEAT RECEPTOR-LIKE PROTEIN KINASE FAMILY PROTEIN-RELATED"/>
    <property type="match status" value="1"/>
</dbReference>
<dbReference type="Pfam" id="PF13855">
    <property type="entry name" value="LRR_8"/>
    <property type="match status" value="1"/>
</dbReference>
<evidence type="ECO:0000256" key="8">
    <source>
        <dbReference type="ARBA" id="ARBA00022737"/>
    </source>
</evidence>
<evidence type="ECO:0000313" key="21">
    <source>
        <dbReference type="Proteomes" id="UP001341840"/>
    </source>
</evidence>
<dbReference type="Proteomes" id="UP001341840">
    <property type="component" value="Unassembled WGS sequence"/>
</dbReference>
<reference evidence="20 21" key="1">
    <citation type="journal article" date="2023" name="Plants (Basel)">
        <title>Bridging the Gap: Combining Genomics and Transcriptomics Approaches to Understand Stylosanthes scabra, an Orphan Legume from the Brazilian Caatinga.</title>
        <authorList>
            <person name="Ferreira-Neto J.R.C."/>
            <person name="da Silva M.D."/>
            <person name="Binneck E."/>
            <person name="de Melo N.F."/>
            <person name="da Silva R.H."/>
            <person name="de Melo A.L.T.M."/>
            <person name="Pandolfi V."/>
            <person name="Bustamante F.O."/>
            <person name="Brasileiro-Vidal A.C."/>
            <person name="Benko-Iseppon A.M."/>
        </authorList>
    </citation>
    <scope>NUCLEOTIDE SEQUENCE [LARGE SCALE GENOMIC DNA]</scope>
    <source>
        <tissue evidence="20">Leaves</tissue>
    </source>
</reference>
<evidence type="ECO:0000259" key="19">
    <source>
        <dbReference type="PROSITE" id="PS50011"/>
    </source>
</evidence>
<dbReference type="SUPFAM" id="SSF56112">
    <property type="entry name" value="Protein kinase-like (PK-like)"/>
    <property type="match status" value="1"/>
</dbReference>
<dbReference type="Pfam" id="PF08263">
    <property type="entry name" value="LRRNT_2"/>
    <property type="match status" value="1"/>
</dbReference>
<evidence type="ECO:0000256" key="7">
    <source>
        <dbReference type="ARBA" id="ARBA00022729"/>
    </source>
</evidence>
<keyword evidence="8" id="KW-0677">Repeat</keyword>
<dbReference type="SMART" id="SM00365">
    <property type="entry name" value="LRR_SD22"/>
    <property type="match status" value="3"/>
</dbReference>
<dbReference type="Pfam" id="PF00560">
    <property type="entry name" value="LRR_1"/>
    <property type="match status" value="4"/>
</dbReference>
<dbReference type="PROSITE" id="PS50011">
    <property type="entry name" value="PROTEIN_KINASE_DOM"/>
    <property type="match status" value="1"/>
</dbReference>
<feature type="chain" id="PRO_5047495678" description="Protein kinase domain-containing protein" evidence="18">
    <location>
        <begin position="23"/>
        <end position="1030"/>
    </location>
</feature>
<dbReference type="InterPro" id="IPR008271">
    <property type="entry name" value="Ser/Thr_kinase_AS"/>
</dbReference>
<keyword evidence="4" id="KW-0433">Leucine-rich repeat</keyword>
<evidence type="ECO:0000256" key="3">
    <source>
        <dbReference type="ARBA" id="ARBA00008684"/>
    </source>
</evidence>
<dbReference type="PROSITE" id="PS00107">
    <property type="entry name" value="PROTEIN_KINASE_ATP"/>
    <property type="match status" value="1"/>
</dbReference>
<feature type="signal peptide" evidence="18">
    <location>
        <begin position="1"/>
        <end position="22"/>
    </location>
</feature>
<evidence type="ECO:0000256" key="10">
    <source>
        <dbReference type="ARBA" id="ARBA00022777"/>
    </source>
</evidence>
<dbReference type="Pfam" id="PF00069">
    <property type="entry name" value="Pkinase"/>
    <property type="match status" value="1"/>
</dbReference>
<keyword evidence="14" id="KW-0675">Receptor</keyword>
<keyword evidence="9 16" id="KW-0547">Nucleotide-binding</keyword>
<dbReference type="SMART" id="SM00220">
    <property type="entry name" value="S_TKc"/>
    <property type="match status" value="1"/>
</dbReference>
<evidence type="ECO:0000256" key="6">
    <source>
        <dbReference type="ARBA" id="ARBA00022692"/>
    </source>
</evidence>
<evidence type="ECO:0000313" key="20">
    <source>
        <dbReference type="EMBL" id="MED6144767.1"/>
    </source>
</evidence>
<dbReference type="PRINTS" id="PR00019">
    <property type="entry name" value="LEURICHRPT"/>
</dbReference>
<dbReference type="EMBL" id="JASCZI010090677">
    <property type="protein sequence ID" value="MED6144767.1"/>
    <property type="molecule type" value="Genomic_DNA"/>
</dbReference>
<evidence type="ECO:0000256" key="9">
    <source>
        <dbReference type="ARBA" id="ARBA00022741"/>
    </source>
</evidence>
<keyword evidence="6 17" id="KW-0812">Transmembrane</keyword>
<dbReference type="PROSITE" id="PS00108">
    <property type="entry name" value="PROTEIN_KINASE_ST"/>
    <property type="match status" value="1"/>
</dbReference>
<keyword evidence="12 17" id="KW-1133">Transmembrane helix</keyword>
<dbReference type="Gene3D" id="3.80.10.10">
    <property type="entry name" value="Ribonuclease Inhibitor"/>
    <property type="match status" value="2"/>
</dbReference>
<evidence type="ECO:0000256" key="18">
    <source>
        <dbReference type="SAM" id="SignalP"/>
    </source>
</evidence>
<feature type="transmembrane region" description="Helical" evidence="17">
    <location>
        <begin position="653"/>
        <end position="677"/>
    </location>
</feature>
<keyword evidence="11 16" id="KW-0067">ATP-binding</keyword>
<keyword evidence="21" id="KW-1185">Reference proteome</keyword>
<comment type="subcellular location">
    <subcellularLocation>
        <location evidence="1">Cell membrane</location>
        <topology evidence="1">Single-pass membrane protein</topology>
    </subcellularLocation>
    <subcellularLocation>
        <location evidence="2">Membrane</location>
        <topology evidence="2">Single-pass type I membrane protein</topology>
    </subcellularLocation>
</comment>
<organism evidence="20 21">
    <name type="scientific">Stylosanthes scabra</name>
    <dbReference type="NCBI Taxonomy" id="79078"/>
    <lineage>
        <taxon>Eukaryota</taxon>
        <taxon>Viridiplantae</taxon>
        <taxon>Streptophyta</taxon>
        <taxon>Embryophyta</taxon>
        <taxon>Tracheophyta</taxon>
        <taxon>Spermatophyta</taxon>
        <taxon>Magnoliopsida</taxon>
        <taxon>eudicotyledons</taxon>
        <taxon>Gunneridae</taxon>
        <taxon>Pentapetalae</taxon>
        <taxon>rosids</taxon>
        <taxon>fabids</taxon>
        <taxon>Fabales</taxon>
        <taxon>Fabaceae</taxon>
        <taxon>Papilionoideae</taxon>
        <taxon>50 kb inversion clade</taxon>
        <taxon>dalbergioids sensu lato</taxon>
        <taxon>Dalbergieae</taxon>
        <taxon>Pterocarpus clade</taxon>
        <taxon>Stylosanthes</taxon>
    </lineage>
</organism>
<dbReference type="SMART" id="SM00369">
    <property type="entry name" value="LRR_TYP"/>
    <property type="match status" value="10"/>
</dbReference>
<sequence>MSSHLLSLFFLLFTSILLLIQSKNPVASALGNETDHLALIKFKESISSDPFGVLSSWNSSTHFCNWYGVKCGSKHQRVTKLTLDVYNLQGSISPYIGNLTFLTILSLQVNNLHGQVPHTISRLFRLGALALDSNNLAGEFPIGVTNCSKLQFLSLTSNHFTGQIPMEIASLGNLKKLFLISNNFSGSIPSSMGNLSSLVLLSLPYNNLEGNIPPEIGHLKNLVNISLAVNKLSGKIPHSLYNLSSLFGLTLSFNQFEGALPSNMFFNLPNLRIIELDGNQFSGPIPTSITAAASLQLVDFSINNFLGQVPNLGSLQNLSVLDLGTNDLEGNSFINDWDFIKSLINCSQLQEFGFEYNNFVGHLPNFIGNLSTQISKLGFGGNQISGKIPSELGNLFNLIMLVMENNHLTEFIPTSFGNLKKLQQLDMNHNKLSGEIPAIIGNLSQLSELDLSHNMLHGNIPSAIGNCKRLQSLDFSYNDLSGIIPSQVFEIPSLSLLLNISHNSLSGSLPSEVSMLKTLGTLDVSENHLSKEIPETIGECESLEYLYLQGNSFDGIIPPSLATLKGLQQLDLSRNQLSGTIPQELQNISALVYFNASFNMLEGEVPMNGVFRNSSEVSLSGNGKLCGGISNLRLPPCPSKATKKTRHHGFKTWMIVVTTCSAVFLLLLLSSILAFLFRRRRRRQRKASIDSTNGEKLPRVSYQNLYNATNGFSTENLIGSGGYGGVYKGILDSAEKFVAVKVLNLQVKGAHKSFIAECNALRNIRHRNLVKIITCCSSVDYKGNDFKALVYEYMPNGSLDKWLHPDEESSNRLRTLNLGQRLEAILDVASALHYLHYECEHPVIHCDLKPSNVLLGDNMAAHVSDFGLARLISTIDGNSQNQTSTSGIKGTIGYAPPEYGTSSQVSIEGDSYSFGILVLEMLTGKRPTDEMFKDGHSLHNYVHDALPNNIWKIVDATLLSMMDQEISTITIEEEENYIENAGHLQSNAEKCLFSLFKIGLACSVDSPRERMNMMQVNRELNIIIKKAFQA</sequence>
<dbReference type="SUPFAM" id="SSF52058">
    <property type="entry name" value="L domain-like"/>
    <property type="match status" value="2"/>
</dbReference>
<evidence type="ECO:0000256" key="15">
    <source>
        <dbReference type="ARBA" id="ARBA00023180"/>
    </source>
</evidence>
<dbReference type="Pfam" id="PF23598">
    <property type="entry name" value="LRR_14"/>
    <property type="match status" value="1"/>
</dbReference>
<evidence type="ECO:0000256" key="11">
    <source>
        <dbReference type="ARBA" id="ARBA00022840"/>
    </source>
</evidence>
<name>A0ABU6T7T3_9FABA</name>
<keyword evidence="13 17" id="KW-0472">Membrane</keyword>
<dbReference type="InterPro" id="IPR003591">
    <property type="entry name" value="Leu-rich_rpt_typical-subtyp"/>
</dbReference>
<dbReference type="InterPro" id="IPR055414">
    <property type="entry name" value="LRR_R13L4/SHOC2-like"/>
</dbReference>
<dbReference type="InterPro" id="IPR017441">
    <property type="entry name" value="Protein_kinase_ATP_BS"/>
</dbReference>
<evidence type="ECO:0000256" key="14">
    <source>
        <dbReference type="ARBA" id="ARBA00023170"/>
    </source>
</evidence>
<keyword evidence="15" id="KW-0325">Glycoprotein</keyword>
<keyword evidence="5" id="KW-0808">Transferase</keyword>
<dbReference type="InterPro" id="IPR032675">
    <property type="entry name" value="LRR_dom_sf"/>
</dbReference>
<feature type="binding site" evidence="16">
    <location>
        <position position="741"/>
    </location>
    <ligand>
        <name>ATP</name>
        <dbReference type="ChEBI" id="CHEBI:30616"/>
    </ligand>
</feature>
<feature type="domain" description="Protein kinase" evidence="19">
    <location>
        <begin position="712"/>
        <end position="1024"/>
    </location>
</feature>
<evidence type="ECO:0000256" key="16">
    <source>
        <dbReference type="PROSITE-ProRule" id="PRU10141"/>
    </source>
</evidence>